<evidence type="ECO:0000256" key="2">
    <source>
        <dbReference type="ARBA" id="ARBA00022679"/>
    </source>
</evidence>
<evidence type="ECO:0000313" key="6">
    <source>
        <dbReference type="Proteomes" id="UP001370100"/>
    </source>
</evidence>
<keyword evidence="2 5" id="KW-0808">Transferase</keyword>
<dbReference type="Pfam" id="PF13692">
    <property type="entry name" value="Glyco_trans_1_4"/>
    <property type="match status" value="1"/>
</dbReference>
<feature type="domain" description="Glycosyltransferase subfamily 4-like N-terminal" evidence="4">
    <location>
        <begin position="15"/>
        <end position="173"/>
    </location>
</feature>
<dbReference type="RefSeq" id="WP_337713483.1">
    <property type="nucleotide sequence ID" value="NZ_JBBEGL010000003.1"/>
</dbReference>
<gene>
    <name evidence="5" type="ORF">WCD41_11060</name>
</gene>
<dbReference type="Gene3D" id="3.40.50.2000">
    <property type="entry name" value="Glycogen Phosphorylase B"/>
    <property type="match status" value="2"/>
</dbReference>
<dbReference type="Proteomes" id="UP001370100">
    <property type="component" value="Unassembled WGS sequence"/>
</dbReference>
<dbReference type="InterPro" id="IPR028098">
    <property type="entry name" value="Glyco_trans_4-like_N"/>
</dbReference>
<dbReference type="EC" id="2.4.-.-" evidence="5"/>
<sequence length="402" mass="41904">MRIGIVCPYSLDVAGGVQAHVLDLAHALTGLGHHVDVLAPAGEDTPVPAGVTRAGRSLGIPYNGSVARLTFGPVSLARVRRWLRDGDFDVLHVHEPTAPSLSFLALVVAEGPVVATFHTSTPRSRTMTFFEPVLRPLLERVTARIAVSPLARQVYVEHLGGDAVEIPNGVDVAAFADGPPLPGHTLHGDGATVGFVGRYTEPRKGMPLLLEALRPLAARRPDLRLVVVGRGDEDELREQAGPGLADRITLLGAVDEPTKASMLASVDLLATPNTGGESFGVVLAEGMAAGAPVVASDIDAFRRVLGEPPAGVAVPSGDAAAWAAAIAALLDDPARREALRAAGRRRVAAFDWSVVAAAVLRVYEVAVAADPRRVGANGRVSAPVPTGSRERGRRGQDLPSSS</sequence>
<organism evidence="5 6">
    <name type="scientific">Actinomycetospora aeridis</name>
    <dbReference type="NCBI Taxonomy" id="3129231"/>
    <lineage>
        <taxon>Bacteria</taxon>
        <taxon>Bacillati</taxon>
        <taxon>Actinomycetota</taxon>
        <taxon>Actinomycetes</taxon>
        <taxon>Pseudonocardiales</taxon>
        <taxon>Pseudonocardiaceae</taxon>
        <taxon>Actinomycetospora</taxon>
    </lineage>
</organism>
<reference evidence="5 6" key="1">
    <citation type="submission" date="2024-03" db="EMBL/GenBank/DDBJ databases">
        <title>Actinomycetospora sp. OC33-EN06, a novel actinomycete isolated from wild orchid (Aerides multiflora).</title>
        <authorList>
            <person name="Suriyachadkun C."/>
        </authorList>
    </citation>
    <scope>NUCLEOTIDE SEQUENCE [LARGE SCALE GENOMIC DNA]</scope>
    <source>
        <strain evidence="5 6">OC33-EN06</strain>
    </source>
</reference>
<dbReference type="InterPro" id="IPR050194">
    <property type="entry name" value="Glycosyltransferase_grp1"/>
</dbReference>
<dbReference type="EMBL" id="JBBEGL010000003">
    <property type="protein sequence ID" value="MEJ2886985.1"/>
    <property type="molecule type" value="Genomic_DNA"/>
</dbReference>
<keyword evidence="6" id="KW-1185">Reference proteome</keyword>
<evidence type="ECO:0000313" key="5">
    <source>
        <dbReference type="EMBL" id="MEJ2886985.1"/>
    </source>
</evidence>
<dbReference type="SUPFAM" id="SSF53756">
    <property type="entry name" value="UDP-Glycosyltransferase/glycogen phosphorylase"/>
    <property type="match status" value="1"/>
</dbReference>
<dbReference type="PANTHER" id="PTHR45947">
    <property type="entry name" value="SULFOQUINOVOSYL TRANSFERASE SQD2"/>
    <property type="match status" value="1"/>
</dbReference>
<feature type="region of interest" description="Disordered" evidence="3">
    <location>
        <begin position="376"/>
        <end position="402"/>
    </location>
</feature>
<comment type="caution">
    <text evidence="5">The sequence shown here is derived from an EMBL/GenBank/DDBJ whole genome shotgun (WGS) entry which is preliminary data.</text>
</comment>
<dbReference type="PANTHER" id="PTHR45947:SF3">
    <property type="entry name" value="SULFOQUINOVOSYL TRANSFERASE SQD2"/>
    <property type="match status" value="1"/>
</dbReference>
<name>A0ABU8N3M6_9PSEU</name>
<dbReference type="CDD" id="cd03801">
    <property type="entry name" value="GT4_PimA-like"/>
    <property type="match status" value="1"/>
</dbReference>
<dbReference type="Pfam" id="PF13439">
    <property type="entry name" value="Glyco_transf_4"/>
    <property type="match status" value="1"/>
</dbReference>
<keyword evidence="1 5" id="KW-0328">Glycosyltransferase</keyword>
<proteinExistence type="predicted"/>
<protein>
    <submittedName>
        <fullName evidence="5">Glycosyltransferase family 4 protein</fullName>
        <ecNumber evidence="5">2.4.-.-</ecNumber>
    </submittedName>
</protein>
<evidence type="ECO:0000256" key="1">
    <source>
        <dbReference type="ARBA" id="ARBA00022676"/>
    </source>
</evidence>
<dbReference type="GO" id="GO:0016757">
    <property type="term" value="F:glycosyltransferase activity"/>
    <property type="evidence" value="ECO:0007669"/>
    <property type="project" value="UniProtKB-KW"/>
</dbReference>
<accession>A0ABU8N3M6</accession>
<evidence type="ECO:0000259" key="4">
    <source>
        <dbReference type="Pfam" id="PF13439"/>
    </source>
</evidence>
<evidence type="ECO:0000256" key="3">
    <source>
        <dbReference type="SAM" id="MobiDB-lite"/>
    </source>
</evidence>